<comment type="similarity">
    <text evidence="1">Belongs to the CWC16 family.</text>
</comment>
<dbReference type="Pfam" id="PF04502">
    <property type="entry name" value="Saf4_Yju2"/>
    <property type="match status" value="1"/>
</dbReference>
<proteinExistence type="inferred from homology"/>
<evidence type="ECO:0000313" key="4">
    <source>
        <dbReference type="Proteomes" id="UP001274830"/>
    </source>
</evidence>
<dbReference type="PANTHER" id="PTHR12111">
    <property type="entry name" value="SPLICING FACTOR YJU2"/>
    <property type="match status" value="1"/>
</dbReference>
<gene>
    <name evidence="3" type="primary">saf4</name>
    <name evidence="3" type="ORF">LTR78_001920</name>
</gene>
<reference evidence="3" key="1">
    <citation type="submission" date="2023-07" db="EMBL/GenBank/DDBJ databases">
        <title>Black Yeasts Isolated from many extreme environments.</title>
        <authorList>
            <person name="Coleine C."/>
            <person name="Stajich J.E."/>
            <person name="Selbmann L."/>
        </authorList>
    </citation>
    <scope>NUCLEOTIDE SEQUENCE</scope>
    <source>
        <strain evidence="3">CCFEE 5485</strain>
    </source>
</reference>
<dbReference type="AlphaFoldDB" id="A0AAE0WVD1"/>
<name>A0AAE0WVD1_9PEZI</name>
<dbReference type="InterPro" id="IPR007590">
    <property type="entry name" value="Saf4/Yju2"/>
</dbReference>
<evidence type="ECO:0000256" key="1">
    <source>
        <dbReference type="ARBA" id="ARBA00005595"/>
    </source>
</evidence>
<dbReference type="GO" id="GO:0071014">
    <property type="term" value="C:post-mRNA release spliceosomal complex"/>
    <property type="evidence" value="ECO:0007669"/>
    <property type="project" value="TreeGrafter"/>
</dbReference>
<dbReference type="PANTHER" id="PTHR12111:SF2">
    <property type="entry name" value="SPLICING FACTOR YJU2B-RELATED"/>
    <property type="match status" value="1"/>
</dbReference>
<dbReference type="GO" id="GO:0005684">
    <property type="term" value="C:U2-type spliceosomal complex"/>
    <property type="evidence" value="ECO:0007669"/>
    <property type="project" value="TreeGrafter"/>
</dbReference>
<protein>
    <submittedName>
        <fullName evidence="3">Protein saf4</fullName>
    </submittedName>
</protein>
<keyword evidence="4" id="KW-1185">Reference proteome</keyword>
<feature type="region of interest" description="Disordered" evidence="2">
    <location>
        <begin position="1"/>
        <end position="35"/>
    </location>
</feature>
<sequence>MQGFNMGRYIPPDQAGGPSGNKLNSRRAPGTLRKDGSQTVRFELPYAVWCTTCKPHAIIGQGVRFNAIKKKVGSYYSTPIWSFTLKHVTCGGAIEVRTDPKNTAYVVVSGGKARDYGEDKVREGEGKEGGVPILTEAERERRREDAFANLEGKVEEKRVEKDNGKRIRELYRNRERDWDDPWSANKRMRTGFRRERKVLEREEKEGEALKKRLGTDIELLPESEEDGRRAGMVTFGVGEDGRGDDGSGAAGKALFRHELPVPSSRSLVKAKSRAKRKYQKDLLRRQLVNNTRAAIDPFGSGGS</sequence>
<dbReference type="GO" id="GO:0000398">
    <property type="term" value="P:mRNA splicing, via spliceosome"/>
    <property type="evidence" value="ECO:0007669"/>
    <property type="project" value="InterPro"/>
</dbReference>
<accession>A0AAE0WVD1</accession>
<dbReference type="GeneID" id="89962091"/>
<dbReference type="RefSeq" id="XP_064694876.1">
    <property type="nucleotide sequence ID" value="XM_064837553.1"/>
</dbReference>
<organism evidence="3 4">
    <name type="scientific">Recurvomyces mirabilis</name>
    <dbReference type="NCBI Taxonomy" id="574656"/>
    <lineage>
        <taxon>Eukaryota</taxon>
        <taxon>Fungi</taxon>
        <taxon>Dikarya</taxon>
        <taxon>Ascomycota</taxon>
        <taxon>Pezizomycotina</taxon>
        <taxon>Dothideomycetes</taxon>
        <taxon>Dothideomycetidae</taxon>
        <taxon>Mycosphaerellales</taxon>
        <taxon>Teratosphaeriaceae</taxon>
        <taxon>Recurvomyces</taxon>
    </lineage>
</organism>
<evidence type="ECO:0000313" key="3">
    <source>
        <dbReference type="EMBL" id="KAK3678622.1"/>
    </source>
</evidence>
<comment type="caution">
    <text evidence="3">The sequence shown here is derived from an EMBL/GenBank/DDBJ whole genome shotgun (WGS) entry which is preliminary data.</text>
</comment>
<dbReference type="Proteomes" id="UP001274830">
    <property type="component" value="Unassembled WGS sequence"/>
</dbReference>
<dbReference type="EMBL" id="JAUTXT010000004">
    <property type="protein sequence ID" value="KAK3678622.1"/>
    <property type="molecule type" value="Genomic_DNA"/>
</dbReference>
<evidence type="ECO:0000256" key="2">
    <source>
        <dbReference type="SAM" id="MobiDB-lite"/>
    </source>
</evidence>